<keyword evidence="1" id="KW-1133">Transmembrane helix</keyword>
<evidence type="ECO:0000256" key="1">
    <source>
        <dbReference type="SAM" id="Phobius"/>
    </source>
</evidence>
<evidence type="ECO:0000313" key="3">
    <source>
        <dbReference type="Proteomes" id="UP000536275"/>
    </source>
</evidence>
<name>A0A8H6BTM5_CANAX</name>
<comment type="caution">
    <text evidence="2">The sequence shown here is derived from an EMBL/GenBank/DDBJ whole genome shotgun (WGS) entry which is preliminary data.</text>
</comment>
<dbReference type="PANTHER" id="PTHR12959">
    <property type="entry name" value="GPI TRANSAMIDASE COMPONENT PIG-T-RELATED"/>
    <property type="match status" value="1"/>
</dbReference>
<keyword evidence="1" id="KW-0812">Transmembrane</keyword>
<dbReference type="Pfam" id="PF04113">
    <property type="entry name" value="Gpi16"/>
    <property type="match status" value="1"/>
</dbReference>
<dbReference type="GO" id="GO:0016255">
    <property type="term" value="P:attachment of GPI anchor to protein"/>
    <property type="evidence" value="ECO:0007669"/>
    <property type="project" value="InterPro"/>
</dbReference>
<dbReference type="GO" id="GO:0042765">
    <property type="term" value="C:GPI-anchor transamidase complex"/>
    <property type="evidence" value="ECO:0007669"/>
    <property type="project" value="InterPro"/>
</dbReference>
<accession>A0A8H6BTM5</accession>
<proteinExistence type="predicted"/>
<gene>
    <name evidence="2" type="ORF">FOB64_004691</name>
</gene>
<protein>
    <submittedName>
        <fullName evidence="2">Gpi16 subunit, GPI transamidase component family protein</fullName>
    </submittedName>
</protein>
<dbReference type="EMBL" id="JABWAD010000058">
    <property type="protein sequence ID" value="KAF6066428.1"/>
    <property type="molecule type" value="Genomic_DNA"/>
</dbReference>
<dbReference type="InterPro" id="IPR007245">
    <property type="entry name" value="PIG-T"/>
</dbReference>
<sequence>MELIMEVPAKSTLAISYDFDKSLLLYREYPPDANHGFDVEPAVISVFDKDSEKVYEFRTTSLLLTLPTPDFSMPYNVIIMTCTVLSMVFGTIFNLLIKKVVTEEEFEEIAANTKLAKLKRGIKSTIQQLKGQKQANIQTQTKQ</sequence>
<keyword evidence="1" id="KW-0472">Membrane</keyword>
<dbReference type="AlphaFoldDB" id="A0A8H6BTM5"/>
<feature type="transmembrane region" description="Helical" evidence="1">
    <location>
        <begin position="73"/>
        <end position="97"/>
    </location>
</feature>
<organism evidence="2 3">
    <name type="scientific">Candida albicans</name>
    <name type="common">Yeast</name>
    <dbReference type="NCBI Taxonomy" id="5476"/>
    <lineage>
        <taxon>Eukaryota</taxon>
        <taxon>Fungi</taxon>
        <taxon>Dikarya</taxon>
        <taxon>Ascomycota</taxon>
        <taxon>Saccharomycotina</taxon>
        <taxon>Pichiomycetes</taxon>
        <taxon>Debaryomycetaceae</taxon>
        <taxon>Candida/Lodderomyces clade</taxon>
        <taxon>Candida</taxon>
    </lineage>
</organism>
<dbReference type="Proteomes" id="UP000536275">
    <property type="component" value="Unassembled WGS sequence"/>
</dbReference>
<dbReference type="PANTHER" id="PTHR12959:SF11">
    <property type="entry name" value="GPI TRANSAMIDASE COMPONENT PIG-T"/>
    <property type="match status" value="1"/>
</dbReference>
<evidence type="ECO:0000313" key="2">
    <source>
        <dbReference type="EMBL" id="KAF6066428.1"/>
    </source>
</evidence>
<reference evidence="2 3" key="1">
    <citation type="submission" date="2020-03" db="EMBL/GenBank/DDBJ databases">
        <title>FDA dAtabase for Regulatory Grade micrObial Sequences (FDA-ARGOS): Supporting development and validation of Infectious Disease Dx tests.</title>
        <authorList>
            <person name="Campos J."/>
            <person name="Goldberg B."/>
            <person name="Tallon L."/>
            <person name="Sadzewicz L."/>
            <person name="Vavikolanu K."/>
            <person name="Mehta A."/>
            <person name="Aluvathingal J."/>
            <person name="Nadendla S."/>
            <person name="Nandy P."/>
            <person name="Geyer C."/>
            <person name="Yan Y."/>
            <person name="Sichtig H."/>
        </authorList>
    </citation>
    <scope>NUCLEOTIDE SEQUENCE [LARGE SCALE GENOMIC DNA]</scope>
    <source>
        <strain evidence="2 3">FDAARGOS_656</strain>
    </source>
</reference>